<feature type="transmembrane region" description="Helical" evidence="1">
    <location>
        <begin position="124"/>
        <end position="146"/>
    </location>
</feature>
<evidence type="ECO:0000256" key="1">
    <source>
        <dbReference type="SAM" id="Phobius"/>
    </source>
</evidence>
<feature type="transmembrane region" description="Helical" evidence="1">
    <location>
        <begin position="152"/>
        <end position="180"/>
    </location>
</feature>
<feature type="transmembrane region" description="Helical" evidence="1">
    <location>
        <begin position="438"/>
        <end position="462"/>
    </location>
</feature>
<gene>
    <name evidence="2" type="ORF">GCM10009601_62320</name>
</gene>
<proteinExistence type="predicted"/>
<keyword evidence="1" id="KW-0812">Transmembrane</keyword>
<name>A0ABP4JYA9_9ACTN</name>
<feature type="transmembrane region" description="Helical" evidence="1">
    <location>
        <begin position="32"/>
        <end position="56"/>
    </location>
</feature>
<keyword evidence="1" id="KW-0472">Membrane</keyword>
<feature type="transmembrane region" description="Helical" evidence="1">
    <location>
        <begin position="248"/>
        <end position="271"/>
    </location>
</feature>
<dbReference type="InterPro" id="IPR046264">
    <property type="entry name" value="DUF6297"/>
</dbReference>
<organism evidence="2 3">
    <name type="scientific">Streptomyces thermospinosisporus</name>
    <dbReference type="NCBI Taxonomy" id="161482"/>
    <lineage>
        <taxon>Bacteria</taxon>
        <taxon>Bacillati</taxon>
        <taxon>Actinomycetota</taxon>
        <taxon>Actinomycetes</taxon>
        <taxon>Kitasatosporales</taxon>
        <taxon>Streptomycetaceae</taxon>
        <taxon>Streptomyces</taxon>
    </lineage>
</organism>
<evidence type="ECO:0000313" key="3">
    <source>
        <dbReference type="Proteomes" id="UP001500973"/>
    </source>
</evidence>
<evidence type="ECO:0000313" key="2">
    <source>
        <dbReference type="EMBL" id="GAA1435760.1"/>
    </source>
</evidence>
<accession>A0ABP4JYA9</accession>
<feature type="transmembrane region" description="Helical" evidence="1">
    <location>
        <begin position="408"/>
        <end position="432"/>
    </location>
</feature>
<feature type="transmembrane region" description="Helical" evidence="1">
    <location>
        <begin position="368"/>
        <end position="387"/>
    </location>
</feature>
<dbReference type="Proteomes" id="UP001500973">
    <property type="component" value="Unassembled WGS sequence"/>
</dbReference>
<feature type="transmembrane region" description="Helical" evidence="1">
    <location>
        <begin position="489"/>
        <end position="510"/>
    </location>
</feature>
<dbReference type="Pfam" id="PF19814">
    <property type="entry name" value="DUF6297"/>
    <property type="match status" value="1"/>
</dbReference>
<feature type="transmembrane region" description="Helical" evidence="1">
    <location>
        <begin position="343"/>
        <end position="362"/>
    </location>
</feature>
<reference evidence="3" key="1">
    <citation type="journal article" date="2019" name="Int. J. Syst. Evol. Microbiol.">
        <title>The Global Catalogue of Microorganisms (GCM) 10K type strain sequencing project: providing services to taxonomists for standard genome sequencing and annotation.</title>
        <authorList>
            <consortium name="The Broad Institute Genomics Platform"/>
            <consortium name="The Broad Institute Genome Sequencing Center for Infectious Disease"/>
            <person name="Wu L."/>
            <person name="Ma J."/>
        </authorList>
    </citation>
    <scope>NUCLEOTIDE SEQUENCE [LARGE SCALE GENOMIC DNA]</scope>
    <source>
        <strain evidence="3">JCM 11756</strain>
    </source>
</reference>
<keyword evidence="3" id="KW-1185">Reference proteome</keyword>
<feature type="transmembrane region" description="Helical" evidence="1">
    <location>
        <begin position="76"/>
        <end position="94"/>
    </location>
</feature>
<comment type="caution">
    <text evidence="2">The sequence shown here is derived from an EMBL/GenBank/DDBJ whole genome shotgun (WGS) entry which is preliminary data.</text>
</comment>
<sequence>MRSSVSRHDSTAEVLQFLRAARSEYRTERRKSAVFVAYLLVLFGGVWGVPALLAVARLGQSSRLDRSEPLLQALPLWLPAVLALASLLVVRSAVWRGPVVADSATVSWLLPQPIARGPLLLPRLASSATVSALLGMASGGVLGFLIGNVSGAAWLSVTAAGVWAGLGTALVGTGLSVLIVRHEVRWERQQRRIFQAGWCGVALLGLLSVIALTRGLPTWAGTTVLWLLPWGWAAQPLTAAALGTAPGWPLAMLMWACGIVVPALLAVRAVPDIPAEALRLRATVADRMGASLFSLDLRRARSAMRVRQRRGARPASWVRPPNLPWLVLPWRDALCLVREPGRLGWGCVWSALSIAALAFASARTGTTATLSSIAAVWFLYLAAAQFVEPARLESDDMRRSTLLPYRAGTLALWHAVVPGLLLAGATGLGIAVCVVGGWWTPALAAVPAAVPASVGAALVGAYRGPVPFHLLVGTETAMGNTAPIQTAVWYLRGLLALMALTAPVVVAAAADGSCGPRGAAWLLLAGVAGLLWARRTARRLNA</sequence>
<keyword evidence="1" id="KW-1133">Transmembrane helix</keyword>
<dbReference type="EMBL" id="BAAAIZ010000134">
    <property type="protein sequence ID" value="GAA1435760.1"/>
    <property type="molecule type" value="Genomic_DNA"/>
</dbReference>
<protein>
    <recommendedName>
        <fullName evidence="4">ABC transporter permease</fullName>
    </recommendedName>
</protein>
<feature type="transmembrane region" description="Helical" evidence="1">
    <location>
        <begin position="201"/>
        <end position="228"/>
    </location>
</feature>
<feature type="transmembrane region" description="Helical" evidence="1">
    <location>
        <begin position="516"/>
        <end position="533"/>
    </location>
</feature>
<evidence type="ECO:0008006" key="4">
    <source>
        <dbReference type="Google" id="ProtNLM"/>
    </source>
</evidence>